<dbReference type="GO" id="GO:0006289">
    <property type="term" value="P:nucleotide-excision repair"/>
    <property type="evidence" value="ECO:0007669"/>
    <property type="project" value="TreeGrafter"/>
</dbReference>
<name>A0LWD8_ACIC1</name>
<dbReference type="InterPro" id="IPR018973">
    <property type="entry name" value="MZB"/>
</dbReference>
<dbReference type="Pfam" id="PF00270">
    <property type="entry name" value="DEAD"/>
    <property type="match status" value="1"/>
</dbReference>
<keyword evidence="7" id="KW-1185">Reference proteome</keyword>
<dbReference type="PANTHER" id="PTHR47957:SF3">
    <property type="entry name" value="ATP-DEPENDENT HELICASE HRQ1"/>
    <property type="match status" value="1"/>
</dbReference>
<feature type="region of interest" description="Disordered" evidence="3">
    <location>
        <begin position="1"/>
        <end position="25"/>
    </location>
</feature>
<dbReference type="CDD" id="cd17923">
    <property type="entry name" value="DEXHc_Hrq1-like"/>
    <property type="match status" value="1"/>
</dbReference>
<dbReference type="PROSITE" id="PS51194">
    <property type="entry name" value="HELICASE_CTER"/>
    <property type="match status" value="1"/>
</dbReference>
<evidence type="ECO:0000313" key="7">
    <source>
        <dbReference type="Proteomes" id="UP000008221"/>
    </source>
</evidence>
<dbReference type="GO" id="GO:0005524">
    <property type="term" value="F:ATP binding"/>
    <property type="evidence" value="ECO:0007669"/>
    <property type="project" value="UniProtKB-KW"/>
</dbReference>
<dbReference type="HOGENOM" id="CLU_000809_3_2_11"/>
<reference evidence="6 7" key="1">
    <citation type="journal article" date="2009" name="Genome Res.">
        <title>Complete genome of the cellulolytic thermophile Acidothermus cellulolyticus 11B provides insights into its ecophysiological and evolutionary adaptations.</title>
        <authorList>
            <person name="Barabote R.D."/>
            <person name="Xie G."/>
            <person name="Leu D.H."/>
            <person name="Normand P."/>
            <person name="Necsulea A."/>
            <person name="Daubin V."/>
            <person name="Medigue C."/>
            <person name="Adney W.S."/>
            <person name="Xu X.C."/>
            <person name="Lapidus A."/>
            <person name="Parales R.E."/>
            <person name="Detter C."/>
            <person name="Pujic P."/>
            <person name="Bruce D."/>
            <person name="Lavire C."/>
            <person name="Challacombe J.F."/>
            <person name="Brettin T.S."/>
            <person name="Berry A.M."/>
        </authorList>
    </citation>
    <scope>NUCLEOTIDE SEQUENCE [LARGE SCALE GENOMIC DNA]</scope>
    <source>
        <strain evidence="7">ATCC 43068 / DSM 8971 / 11B</strain>
    </source>
</reference>
<feature type="region of interest" description="Disordered" evidence="3">
    <location>
        <begin position="488"/>
        <end position="533"/>
    </location>
</feature>
<dbReference type="InterPro" id="IPR001650">
    <property type="entry name" value="Helicase_C-like"/>
</dbReference>
<protein>
    <submittedName>
        <fullName evidence="6">DEAD/DEAH box helicase domain protein</fullName>
    </submittedName>
</protein>
<evidence type="ECO:0000256" key="3">
    <source>
        <dbReference type="SAM" id="MobiDB-lite"/>
    </source>
</evidence>
<gene>
    <name evidence="6" type="ordered locus">Acel_1976</name>
</gene>
<dbReference type="Gene3D" id="3.40.50.300">
    <property type="entry name" value="P-loop containing nucleotide triphosphate hydrolases"/>
    <property type="match status" value="2"/>
</dbReference>
<dbReference type="InterPro" id="IPR014001">
    <property type="entry name" value="Helicase_ATP-bd"/>
</dbReference>
<feature type="compositionally biased region" description="Low complexity" evidence="3">
    <location>
        <begin position="510"/>
        <end position="533"/>
    </location>
</feature>
<dbReference type="GO" id="GO:0036297">
    <property type="term" value="P:interstrand cross-link repair"/>
    <property type="evidence" value="ECO:0007669"/>
    <property type="project" value="TreeGrafter"/>
</dbReference>
<dbReference type="SUPFAM" id="SSF52540">
    <property type="entry name" value="P-loop containing nucleoside triphosphate hydrolases"/>
    <property type="match status" value="1"/>
</dbReference>
<keyword evidence="2" id="KW-0067">ATP-binding</keyword>
<dbReference type="EMBL" id="CP000481">
    <property type="protein sequence ID" value="ABK53748.1"/>
    <property type="molecule type" value="Genomic_DNA"/>
</dbReference>
<dbReference type="PANTHER" id="PTHR47957">
    <property type="entry name" value="ATP-DEPENDENT HELICASE HRQ1"/>
    <property type="match status" value="1"/>
</dbReference>
<keyword evidence="1" id="KW-0547">Nucleotide-binding</keyword>
<feature type="domain" description="Helicase ATP-binding" evidence="4">
    <location>
        <begin position="88"/>
        <end position="273"/>
    </location>
</feature>
<evidence type="ECO:0000256" key="2">
    <source>
        <dbReference type="ARBA" id="ARBA00022840"/>
    </source>
</evidence>
<sequence length="838" mass="89049">MKVPAAVVRSAKESEPGESGAVLTAGERDHPDVAALFAGRSVHVTGVATLAPRAERAEPWPSWVPASVVNALQATGIHQPWRHQVETADLAYRGQHVIVTTGTASGKSLACLLPGLAAIAAAEAQGRGQRRTPTVLYLSPTKALAADQLTRIRAWAVPGVCAAIYDGDSSPADRSWARRYANVVLTNPDMVHYGLLPGHRRWTSLWRGLRYVVVDECHCYRGIFGAQVAAVLRRLRRICRHYGADPVFVCASATVAEPDRAARLLTGVPARVVHGDAAPRAPLRFAFVEPTGGSAVAEAAYAVAQLVARGQRVIAYINSRRGTEILAAAARRHLETIRPSAVHAVAAYRGGYLPDERRRLEAELRSGRLRGLAATSALELGVDVAGVDAVVLVGFPGTRASLWQQVGRAGRRNSPALAVFIARDDPLDRYLVRRPETLLDGGVEAFVFDPGNRYVLAPQVCAAAAELPLTSEDVEVFSAPPGGAVFSAPPGTSVSSRGSAPHAPPPGPAIPGTSVSAGGPAIPSASVSAAGSAPTDDAAALFDDLTRRGLLRRRRDGWHWVRRESPTASIDLRGAGGGTVDIVELPTGQLLGTATDVHADVTLHPGAVYVHQGQSFLVESYDAEARAVLVRAADVDYVTIAEEVTDIRVVETVATTMRDTATVCFGQVAVLRQVVGFARKRLLTGEFLDRFPLEPRTQRLATKAVWWTVEEDALRRAALTPERYPGAAHAAEHSAIGLLPLFATCDRWDIGGVSTAWHPDTGRLTVFVYDGYPGGAGIAERGYTAYRQWLHATRDAIARCACDHGCPSCIQSPKCGNGNEPLDKAGAIELLDVVLAGG</sequence>
<evidence type="ECO:0000256" key="1">
    <source>
        <dbReference type="ARBA" id="ARBA00022741"/>
    </source>
</evidence>
<dbReference type="PROSITE" id="PS51192">
    <property type="entry name" value="HELICASE_ATP_BIND_1"/>
    <property type="match status" value="1"/>
</dbReference>
<dbReference type="SMART" id="SM00487">
    <property type="entry name" value="DEXDc"/>
    <property type="match status" value="1"/>
</dbReference>
<dbReference type="InterPro" id="IPR027417">
    <property type="entry name" value="P-loop_NTPase"/>
</dbReference>
<dbReference type="STRING" id="351607.Acel_1976"/>
<evidence type="ECO:0000313" key="6">
    <source>
        <dbReference type="EMBL" id="ABK53748.1"/>
    </source>
</evidence>
<evidence type="ECO:0000259" key="4">
    <source>
        <dbReference type="PROSITE" id="PS51192"/>
    </source>
</evidence>
<dbReference type="eggNOG" id="COG1205">
    <property type="taxonomic scope" value="Bacteria"/>
</dbReference>
<dbReference type="AlphaFoldDB" id="A0LWD8"/>
<evidence type="ECO:0000259" key="5">
    <source>
        <dbReference type="PROSITE" id="PS51194"/>
    </source>
</evidence>
<keyword evidence="6" id="KW-0347">Helicase</keyword>
<proteinExistence type="predicted"/>
<dbReference type="GO" id="GO:0043138">
    <property type="term" value="F:3'-5' DNA helicase activity"/>
    <property type="evidence" value="ECO:0007669"/>
    <property type="project" value="TreeGrafter"/>
</dbReference>
<dbReference type="KEGG" id="ace:Acel_1976"/>
<dbReference type="GO" id="GO:0003676">
    <property type="term" value="F:nucleic acid binding"/>
    <property type="evidence" value="ECO:0007669"/>
    <property type="project" value="InterPro"/>
</dbReference>
<dbReference type="Proteomes" id="UP000008221">
    <property type="component" value="Chromosome"/>
</dbReference>
<organism evidence="6 7">
    <name type="scientific">Acidothermus cellulolyticus (strain ATCC 43068 / DSM 8971 / 11B)</name>
    <dbReference type="NCBI Taxonomy" id="351607"/>
    <lineage>
        <taxon>Bacteria</taxon>
        <taxon>Bacillati</taxon>
        <taxon>Actinomycetota</taxon>
        <taxon>Actinomycetes</taxon>
        <taxon>Acidothermales</taxon>
        <taxon>Acidothermaceae</taxon>
        <taxon>Acidothermus</taxon>
    </lineage>
</organism>
<dbReference type="Pfam" id="PF00271">
    <property type="entry name" value="Helicase_C"/>
    <property type="match status" value="1"/>
</dbReference>
<accession>A0LWD8</accession>
<dbReference type="SMART" id="SM00490">
    <property type="entry name" value="HELICc"/>
    <property type="match status" value="1"/>
</dbReference>
<feature type="domain" description="Helicase C-terminal" evidence="5">
    <location>
        <begin position="302"/>
        <end position="454"/>
    </location>
</feature>
<dbReference type="FunCoup" id="A0LWD8">
    <property type="interactions" value="80"/>
</dbReference>
<keyword evidence="6" id="KW-0378">Hydrolase</keyword>
<dbReference type="Pfam" id="PF09369">
    <property type="entry name" value="MZB"/>
    <property type="match status" value="1"/>
</dbReference>
<dbReference type="InParanoid" id="A0LWD8"/>
<dbReference type="InterPro" id="IPR011545">
    <property type="entry name" value="DEAD/DEAH_box_helicase_dom"/>
</dbReference>